<evidence type="ECO:0000256" key="4">
    <source>
        <dbReference type="ARBA" id="ARBA00022989"/>
    </source>
</evidence>
<feature type="transmembrane region" description="Helical" evidence="6">
    <location>
        <begin position="368"/>
        <end position="392"/>
    </location>
</feature>
<reference evidence="7 8" key="1">
    <citation type="submission" date="2020-08" db="EMBL/GenBank/DDBJ databases">
        <title>Genome public.</title>
        <authorList>
            <person name="Liu C."/>
            <person name="Sun Q."/>
        </authorList>
    </citation>
    <scope>NUCLEOTIDE SEQUENCE [LARGE SCALE GENOMIC DNA]</scope>
    <source>
        <strain evidence="7 8">NSJ-43</strain>
    </source>
</reference>
<feature type="transmembrane region" description="Helical" evidence="6">
    <location>
        <begin position="122"/>
        <end position="140"/>
    </location>
</feature>
<keyword evidence="3" id="KW-0133">Cell shape</keyword>
<dbReference type="PANTHER" id="PTHR30474:SF3">
    <property type="entry name" value="PEPTIDOGLYCAN GLYCOSYLTRANSFERASE RODA"/>
    <property type="match status" value="1"/>
</dbReference>
<sequence length="453" mass="50691">MQLVFIEVSKYIFAFLLCFYAAAAYRGAVMKEEKRKFTYAFQNVIMFMIHLLGFLILYQLNNEDIKYLILYFAQFIYLFVTIFVYDVLYPKASRLLVNNMCMLMAVGFIMICRLDYDKCVKQFLIAAGGTIITFFIPALLKRVKSFRNMGWIYCITGITLLLAVLFCTEVFGANLVLTLGPVSVQPGEFVKILFVMFVASMFNKSTSFEQTVKVTVIAAIHVIILVISKDLGAALIFFVVYLMMLFIATRKLSYVGIGFAAGSVAAAGAYKIFNHVRQRVLIWKDPWSTIDSTGYQICQSLFAIGMGSWFGSGLAQGLPDKIPVAEKDFMFSAITEEFGAIFAVALLLICLNNLILMMNIASRCKTLFYRLVAVGLGVTYGFQVFLTVGGAMKMIPMTGVTLPFVSYGGSSIVSSLIMFALINGMYNMRQDEVEIKNESAGKNTKLKKEKHKA</sequence>
<evidence type="ECO:0000256" key="3">
    <source>
        <dbReference type="ARBA" id="ARBA00022960"/>
    </source>
</evidence>
<feature type="transmembrane region" description="Helical" evidence="6">
    <location>
        <begin position="95"/>
        <end position="116"/>
    </location>
</feature>
<evidence type="ECO:0000313" key="7">
    <source>
        <dbReference type="EMBL" id="MBC5679851.1"/>
    </source>
</evidence>
<dbReference type="EMBL" id="JACOPD010000002">
    <property type="protein sequence ID" value="MBC5679851.1"/>
    <property type="molecule type" value="Genomic_DNA"/>
</dbReference>
<dbReference type="PANTHER" id="PTHR30474">
    <property type="entry name" value="CELL CYCLE PROTEIN"/>
    <property type="match status" value="1"/>
</dbReference>
<feature type="transmembrane region" description="Helical" evidence="6">
    <location>
        <begin position="214"/>
        <end position="247"/>
    </location>
</feature>
<feature type="transmembrane region" description="Helical" evidence="6">
    <location>
        <begin position="338"/>
        <end position="356"/>
    </location>
</feature>
<feature type="transmembrane region" description="Helical" evidence="6">
    <location>
        <begin position="41"/>
        <end position="61"/>
    </location>
</feature>
<keyword evidence="8" id="KW-1185">Reference proteome</keyword>
<dbReference type="InterPro" id="IPR001182">
    <property type="entry name" value="FtsW/RodA"/>
</dbReference>
<feature type="transmembrane region" description="Helical" evidence="6">
    <location>
        <begin position="294"/>
        <end position="318"/>
    </location>
</feature>
<keyword evidence="5 6" id="KW-0472">Membrane</keyword>
<feature type="transmembrane region" description="Helical" evidence="6">
    <location>
        <begin position="152"/>
        <end position="177"/>
    </location>
</feature>
<accession>A0ABR7FZC2</accession>
<evidence type="ECO:0000256" key="6">
    <source>
        <dbReference type="SAM" id="Phobius"/>
    </source>
</evidence>
<feature type="transmembrane region" description="Helical" evidence="6">
    <location>
        <begin position="67"/>
        <end position="88"/>
    </location>
</feature>
<comment type="subcellular location">
    <subcellularLocation>
        <location evidence="1">Membrane</location>
        <topology evidence="1">Multi-pass membrane protein</topology>
    </subcellularLocation>
</comment>
<dbReference type="Pfam" id="PF01098">
    <property type="entry name" value="FTSW_RODA_SPOVE"/>
    <property type="match status" value="1"/>
</dbReference>
<evidence type="ECO:0000313" key="8">
    <source>
        <dbReference type="Proteomes" id="UP000628463"/>
    </source>
</evidence>
<proteinExistence type="predicted"/>
<feature type="transmembrane region" description="Helical" evidence="6">
    <location>
        <begin position="404"/>
        <end position="426"/>
    </location>
</feature>
<feature type="transmembrane region" description="Helical" evidence="6">
    <location>
        <begin position="12"/>
        <end position="29"/>
    </location>
</feature>
<dbReference type="RefSeq" id="WP_186836081.1">
    <property type="nucleotide sequence ID" value="NZ_JACOPD010000002.1"/>
</dbReference>
<comment type="caution">
    <text evidence="7">The sequence shown here is derived from an EMBL/GenBank/DDBJ whole genome shotgun (WGS) entry which is preliminary data.</text>
</comment>
<gene>
    <name evidence="7" type="ORF">H8S01_02605</name>
</gene>
<protein>
    <submittedName>
        <fullName evidence="7">FtsW/RodA/SpoVE family cell cycle protein</fullName>
    </submittedName>
</protein>
<keyword evidence="2 6" id="KW-0812">Transmembrane</keyword>
<evidence type="ECO:0000256" key="2">
    <source>
        <dbReference type="ARBA" id="ARBA00022692"/>
    </source>
</evidence>
<feature type="transmembrane region" description="Helical" evidence="6">
    <location>
        <begin position="253"/>
        <end position="273"/>
    </location>
</feature>
<name>A0ABR7FZC2_9FIRM</name>
<evidence type="ECO:0000256" key="1">
    <source>
        <dbReference type="ARBA" id="ARBA00004141"/>
    </source>
</evidence>
<evidence type="ECO:0000256" key="5">
    <source>
        <dbReference type="ARBA" id="ARBA00023136"/>
    </source>
</evidence>
<organism evidence="7 8">
    <name type="scientific">Lachnospira hominis</name>
    <name type="common">ex Liu et al. 2021</name>
    <dbReference type="NCBI Taxonomy" id="2763051"/>
    <lineage>
        <taxon>Bacteria</taxon>
        <taxon>Bacillati</taxon>
        <taxon>Bacillota</taxon>
        <taxon>Clostridia</taxon>
        <taxon>Lachnospirales</taxon>
        <taxon>Lachnospiraceae</taxon>
        <taxon>Lachnospira</taxon>
    </lineage>
</organism>
<dbReference type="Proteomes" id="UP000628463">
    <property type="component" value="Unassembled WGS sequence"/>
</dbReference>
<feature type="transmembrane region" description="Helical" evidence="6">
    <location>
        <begin position="183"/>
        <end position="202"/>
    </location>
</feature>
<keyword evidence="4 6" id="KW-1133">Transmembrane helix</keyword>